<keyword evidence="4" id="KW-1185">Reference proteome</keyword>
<dbReference type="EMBL" id="JAFJYH010000351">
    <property type="protein sequence ID" value="KAG4412827.1"/>
    <property type="molecule type" value="Genomic_DNA"/>
</dbReference>
<dbReference type="Proteomes" id="UP000664132">
    <property type="component" value="Unassembled WGS sequence"/>
</dbReference>
<protein>
    <recommendedName>
        <fullName evidence="2">SAP domain-containing protein</fullName>
    </recommendedName>
</protein>
<evidence type="ECO:0000313" key="4">
    <source>
        <dbReference type="Proteomes" id="UP000664132"/>
    </source>
</evidence>
<gene>
    <name evidence="3" type="ORF">IFR04_014035</name>
</gene>
<name>A0A8H7W2L2_9HELO</name>
<dbReference type="PROSITE" id="PS50800">
    <property type="entry name" value="SAP"/>
    <property type="match status" value="1"/>
</dbReference>
<dbReference type="AlphaFoldDB" id="A0A8H7W2L2"/>
<feature type="region of interest" description="Disordered" evidence="1">
    <location>
        <begin position="101"/>
        <end position="135"/>
    </location>
</feature>
<feature type="domain" description="SAP" evidence="2">
    <location>
        <begin position="1"/>
        <end position="31"/>
    </location>
</feature>
<feature type="compositionally biased region" description="Basic and acidic residues" evidence="1">
    <location>
        <begin position="101"/>
        <end position="125"/>
    </location>
</feature>
<evidence type="ECO:0000259" key="2">
    <source>
        <dbReference type="PROSITE" id="PS50800"/>
    </source>
</evidence>
<accession>A0A8H7W2L2</accession>
<dbReference type="InterPro" id="IPR003034">
    <property type="entry name" value="SAP_dom"/>
</dbReference>
<evidence type="ECO:0000256" key="1">
    <source>
        <dbReference type="SAM" id="MobiDB-lite"/>
    </source>
</evidence>
<dbReference type="OrthoDB" id="197676at2759"/>
<evidence type="ECO:0000313" key="3">
    <source>
        <dbReference type="EMBL" id="KAG4412827.1"/>
    </source>
</evidence>
<reference evidence="3" key="1">
    <citation type="submission" date="2021-02" db="EMBL/GenBank/DDBJ databases">
        <title>Genome sequence Cadophora malorum strain M34.</title>
        <authorList>
            <person name="Stefanovic E."/>
            <person name="Vu D."/>
            <person name="Scully C."/>
            <person name="Dijksterhuis J."/>
            <person name="Roader J."/>
            <person name="Houbraken J."/>
        </authorList>
    </citation>
    <scope>NUCLEOTIDE SEQUENCE</scope>
    <source>
        <strain evidence="3">M34</strain>
    </source>
</reference>
<comment type="caution">
    <text evidence="3">The sequence shown here is derived from an EMBL/GenBank/DDBJ whole genome shotgun (WGS) entry which is preliminary data.</text>
</comment>
<organism evidence="3 4">
    <name type="scientific">Cadophora malorum</name>
    <dbReference type="NCBI Taxonomy" id="108018"/>
    <lineage>
        <taxon>Eukaryota</taxon>
        <taxon>Fungi</taxon>
        <taxon>Dikarya</taxon>
        <taxon>Ascomycota</taxon>
        <taxon>Pezizomycotina</taxon>
        <taxon>Leotiomycetes</taxon>
        <taxon>Helotiales</taxon>
        <taxon>Ploettnerulaceae</taxon>
        <taxon>Cadophora</taxon>
    </lineage>
</organism>
<sequence>MAKELRAELRARNLIFNGNRAQLHKRLVDHVKRNELIAATGTFDSVNDPRGIKERNHIHATYKSNLDVLCSKKLAIIRDFRARLEREEAGLEAGKKKLANDKSEELRKASERVRRSHVAKREYGDRFGGGQNTSAHQQIGLAGDIFGDHVLDDTESGYYQEDASSSSDDGKSHQGSHRVMELYTEIASCSTSRESTSTERKHKRRNATQLEPVIAKKRRLESLNTTDTIEFRPDAIERAFIKPTLGNVPHLWLATEHAAIRGDFLSRLLWYFKKFRATYVRANKTGYFVFFEKDAEKDHALSACRHDGDCRGWVVGEE</sequence>
<proteinExistence type="predicted"/>